<keyword evidence="2" id="KW-1185">Reference proteome</keyword>
<gene>
    <name evidence="1" type="ORF">CEXT_364201</name>
</gene>
<protein>
    <submittedName>
        <fullName evidence="1">Uncharacterized protein</fullName>
    </submittedName>
</protein>
<sequence>MNSRRHVVIQSYSITINPFRLTFVAFSATSSSSNRINRPRKQMPPRQASSSYFKYMMDDKSRELINLISGFLHIDYVSYRNLVNTPVDIHANEEQLFRCY</sequence>
<comment type="caution">
    <text evidence="1">The sequence shown here is derived from an EMBL/GenBank/DDBJ whole genome shotgun (WGS) entry which is preliminary data.</text>
</comment>
<dbReference type="EMBL" id="BPLR01009584">
    <property type="protein sequence ID" value="GIY33033.1"/>
    <property type="molecule type" value="Genomic_DNA"/>
</dbReference>
<reference evidence="1 2" key="1">
    <citation type="submission" date="2021-06" db="EMBL/GenBank/DDBJ databases">
        <title>Caerostris extrusa draft genome.</title>
        <authorList>
            <person name="Kono N."/>
            <person name="Arakawa K."/>
        </authorList>
    </citation>
    <scope>NUCLEOTIDE SEQUENCE [LARGE SCALE GENOMIC DNA]</scope>
</reference>
<evidence type="ECO:0000313" key="1">
    <source>
        <dbReference type="EMBL" id="GIY33033.1"/>
    </source>
</evidence>
<dbReference type="Proteomes" id="UP001054945">
    <property type="component" value="Unassembled WGS sequence"/>
</dbReference>
<accession>A0AAV4SMZ0</accession>
<dbReference type="AlphaFoldDB" id="A0AAV4SMZ0"/>
<organism evidence="1 2">
    <name type="scientific">Caerostris extrusa</name>
    <name type="common">Bark spider</name>
    <name type="synonym">Caerostris bankana</name>
    <dbReference type="NCBI Taxonomy" id="172846"/>
    <lineage>
        <taxon>Eukaryota</taxon>
        <taxon>Metazoa</taxon>
        <taxon>Ecdysozoa</taxon>
        <taxon>Arthropoda</taxon>
        <taxon>Chelicerata</taxon>
        <taxon>Arachnida</taxon>
        <taxon>Araneae</taxon>
        <taxon>Araneomorphae</taxon>
        <taxon>Entelegynae</taxon>
        <taxon>Araneoidea</taxon>
        <taxon>Araneidae</taxon>
        <taxon>Caerostris</taxon>
    </lineage>
</organism>
<name>A0AAV4SMZ0_CAEEX</name>
<evidence type="ECO:0000313" key="2">
    <source>
        <dbReference type="Proteomes" id="UP001054945"/>
    </source>
</evidence>
<proteinExistence type="predicted"/>